<organism evidence="6 7">
    <name type="scientific">Phaeovibrio sulfidiphilus</name>
    <dbReference type="NCBI Taxonomy" id="1220600"/>
    <lineage>
        <taxon>Bacteria</taxon>
        <taxon>Pseudomonadati</taxon>
        <taxon>Pseudomonadota</taxon>
        <taxon>Alphaproteobacteria</taxon>
        <taxon>Rhodospirillales</taxon>
        <taxon>Rhodospirillaceae</taxon>
        <taxon>Phaeovibrio</taxon>
    </lineage>
</organism>
<comment type="cofactor">
    <cofactor evidence="5">
        <name>Mg(2+)</name>
        <dbReference type="ChEBI" id="CHEBI:18420"/>
    </cofactor>
</comment>
<dbReference type="PANTHER" id="PTHR23407:SF1">
    <property type="entry name" value="5-FORMYLTETRAHYDROFOLATE CYCLO-LIGASE"/>
    <property type="match status" value="1"/>
</dbReference>
<dbReference type="PIRSF" id="PIRSF006806">
    <property type="entry name" value="FTHF_cligase"/>
    <property type="match status" value="1"/>
</dbReference>
<dbReference type="AlphaFoldDB" id="A0A8J6YNC2"/>
<dbReference type="Pfam" id="PF01812">
    <property type="entry name" value="5-FTHF_cyc-lig"/>
    <property type="match status" value="1"/>
</dbReference>
<keyword evidence="6" id="KW-0436">Ligase</keyword>
<feature type="binding site" evidence="4">
    <location>
        <position position="55"/>
    </location>
    <ligand>
        <name>substrate</name>
    </ligand>
</feature>
<name>A0A8J6YNC2_9PROT</name>
<feature type="binding site" evidence="4">
    <location>
        <begin position="3"/>
        <end position="7"/>
    </location>
    <ligand>
        <name>ATP</name>
        <dbReference type="ChEBI" id="CHEBI:30616"/>
    </ligand>
</feature>
<keyword evidence="7" id="KW-1185">Reference proteome</keyword>
<protein>
    <recommendedName>
        <fullName evidence="5">5-formyltetrahydrofolate cyclo-ligase</fullName>
        <ecNumber evidence="5">6.3.3.2</ecNumber>
    </recommendedName>
</protein>
<dbReference type="GO" id="GO:0009396">
    <property type="term" value="P:folic acid-containing compound biosynthetic process"/>
    <property type="evidence" value="ECO:0007669"/>
    <property type="project" value="TreeGrafter"/>
</dbReference>
<sequence length="199" mass="21243">MDKTGLRRLLRARRRTFCADHGEAAARALVPFALERFAPQGAGAVVAGYWPIPGEVDPRPLMRALEDRGYRLALPVIRDPGSSLGFRAWTFGDILEAGPCGALEPPATAQAVVPDHVLVPLLGFDRTGGRLGQGGGYYDRTLEALAGAGGQEVRTLGLAFSCQQVEGLPMEPHDRRLEAVATECGLFDCGETFLKAGAE</sequence>
<dbReference type="GO" id="GO:0030272">
    <property type="term" value="F:5-formyltetrahydrofolate cyclo-ligase activity"/>
    <property type="evidence" value="ECO:0007669"/>
    <property type="project" value="UniProtKB-EC"/>
</dbReference>
<accession>A0A8J6YNC2</accession>
<comment type="similarity">
    <text evidence="1 5">Belongs to the 5-formyltetrahydrofolate cyclo-ligase family.</text>
</comment>
<keyword evidence="3 4" id="KW-0067">ATP-binding</keyword>
<keyword evidence="5" id="KW-0460">Magnesium</keyword>
<evidence type="ECO:0000313" key="6">
    <source>
        <dbReference type="EMBL" id="MBE1236067.1"/>
    </source>
</evidence>
<evidence type="ECO:0000256" key="2">
    <source>
        <dbReference type="ARBA" id="ARBA00022741"/>
    </source>
</evidence>
<evidence type="ECO:0000313" key="7">
    <source>
        <dbReference type="Proteomes" id="UP000631034"/>
    </source>
</evidence>
<dbReference type="SUPFAM" id="SSF100950">
    <property type="entry name" value="NagB/RpiA/CoA transferase-like"/>
    <property type="match status" value="1"/>
</dbReference>
<feature type="binding site" evidence="4">
    <location>
        <begin position="130"/>
        <end position="138"/>
    </location>
    <ligand>
        <name>ATP</name>
        <dbReference type="ChEBI" id="CHEBI:30616"/>
    </ligand>
</feature>
<dbReference type="NCBIfam" id="TIGR02727">
    <property type="entry name" value="MTHFS_bact"/>
    <property type="match status" value="1"/>
</dbReference>
<keyword evidence="5" id="KW-0479">Metal-binding</keyword>
<proteinExistence type="inferred from homology"/>
<gene>
    <name evidence="6" type="ORF">IHV25_00130</name>
</gene>
<dbReference type="EC" id="6.3.3.2" evidence="5"/>
<dbReference type="PANTHER" id="PTHR23407">
    <property type="entry name" value="ATPASE INHIBITOR/5-FORMYLTETRAHYDROFOLATE CYCLO-LIGASE"/>
    <property type="match status" value="1"/>
</dbReference>
<dbReference type="InterPro" id="IPR037171">
    <property type="entry name" value="NagB/RpiA_transferase-like"/>
</dbReference>
<reference evidence="6" key="1">
    <citation type="submission" date="2020-10" db="EMBL/GenBank/DDBJ databases">
        <title>Genome sequence of the unusual species of purple photosynthetic bacteria, Phaeovibrio sulfidiphilus DSM 23193, type strain.</title>
        <authorList>
            <person name="Kyndt J.A."/>
            <person name="Meyer T.E."/>
        </authorList>
    </citation>
    <scope>NUCLEOTIDE SEQUENCE</scope>
    <source>
        <strain evidence="6">DSM 23193</strain>
    </source>
</reference>
<comment type="caution">
    <text evidence="6">The sequence shown here is derived from an EMBL/GenBank/DDBJ whole genome shotgun (WGS) entry which is preliminary data.</text>
</comment>
<dbReference type="InterPro" id="IPR002698">
    <property type="entry name" value="FTHF_cligase"/>
</dbReference>
<dbReference type="GO" id="GO:0035999">
    <property type="term" value="P:tetrahydrofolate interconversion"/>
    <property type="evidence" value="ECO:0007669"/>
    <property type="project" value="TreeGrafter"/>
</dbReference>
<evidence type="ECO:0000256" key="5">
    <source>
        <dbReference type="RuleBase" id="RU361279"/>
    </source>
</evidence>
<dbReference type="GO" id="GO:0046872">
    <property type="term" value="F:metal ion binding"/>
    <property type="evidence" value="ECO:0007669"/>
    <property type="project" value="UniProtKB-KW"/>
</dbReference>
<evidence type="ECO:0000256" key="1">
    <source>
        <dbReference type="ARBA" id="ARBA00010638"/>
    </source>
</evidence>
<evidence type="ECO:0000256" key="4">
    <source>
        <dbReference type="PIRSR" id="PIRSR006806-1"/>
    </source>
</evidence>
<comment type="catalytic activity">
    <reaction evidence="5">
        <text>(6S)-5-formyl-5,6,7,8-tetrahydrofolate + ATP = (6R)-5,10-methenyltetrahydrofolate + ADP + phosphate</text>
        <dbReference type="Rhea" id="RHEA:10488"/>
        <dbReference type="ChEBI" id="CHEBI:30616"/>
        <dbReference type="ChEBI" id="CHEBI:43474"/>
        <dbReference type="ChEBI" id="CHEBI:57455"/>
        <dbReference type="ChEBI" id="CHEBI:57457"/>
        <dbReference type="ChEBI" id="CHEBI:456216"/>
        <dbReference type="EC" id="6.3.3.2"/>
    </reaction>
</comment>
<evidence type="ECO:0000256" key="3">
    <source>
        <dbReference type="ARBA" id="ARBA00022840"/>
    </source>
</evidence>
<dbReference type="GO" id="GO:0005524">
    <property type="term" value="F:ATP binding"/>
    <property type="evidence" value="ECO:0007669"/>
    <property type="project" value="UniProtKB-KW"/>
</dbReference>
<keyword evidence="2 4" id="KW-0547">Nucleotide-binding</keyword>
<dbReference type="InterPro" id="IPR024185">
    <property type="entry name" value="FTHF_cligase-like_sf"/>
</dbReference>
<dbReference type="Gene3D" id="3.40.50.10420">
    <property type="entry name" value="NagB/RpiA/CoA transferase-like"/>
    <property type="match status" value="1"/>
</dbReference>
<dbReference type="EMBL" id="JACZHT010000001">
    <property type="protein sequence ID" value="MBE1236067.1"/>
    <property type="molecule type" value="Genomic_DNA"/>
</dbReference>
<dbReference type="Proteomes" id="UP000631034">
    <property type="component" value="Unassembled WGS sequence"/>
</dbReference>